<proteinExistence type="predicted"/>
<sequence>ADEDEEKPDGFAPTFVEKPRIFPNATGTVITMKCKVRHPMTLKWIGQDSEYLKRNENQIWQKLICRTIAPVIVEKPRIVRVVRKRVIIIECRVQAQAPPQITWVKDERTIREDSRRTVKISQVS</sequence>
<evidence type="ECO:0000313" key="1">
    <source>
        <dbReference type="EMBL" id="CAD7237570.1"/>
    </source>
</evidence>
<dbReference type="PROSITE" id="PS50835">
    <property type="entry name" value="IG_LIKE"/>
    <property type="match status" value="1"/>
</dbReference>
<dbReference type="Pfam" id="PF07679">
    <property type="entry name" value="I-set"/>
    <property type="match status" value="1"/>
</dbReference>
<dbReference type="Gene3D" id="2.60.40.10">
    <property type="entry name" value="Immunoglobulins"/>
    <property type="match status" value="1"/>
</dbReference>
<gene>
    <name evidence="1" type="ORF">CTOB1V02_LOCUS15385</name>
</gene>
<protein>
    <submittedName>
        <fullName evidence="1">Uncharacterized protein</fullName>
    </submittedName>
</protein>
<accession>A0A7R8WVE6</accession>
<dbReference type="SUPFAM" id="SSF48726">
    <property type="entry name" value="Immunoglobulin"/>
    <property type="match status" value="1"/>
</dbReference>
<reference evidence="1" key="1">
    <citation type="submission" date="2020-11" db="EMBL/GenBank/DDBJ databases">
        <authorList>
            <person name="Tran Van P."/>
        </authorList>
    </citation>
    <scope>NUCLEOTIDE SEQUENCE</scope>
</reference>
<dbReference type="AlphaFoldDB" id="A0A7R8WVE6"/>
<feature type="non-terminal residue" evidence="1">
    <location>
        <position position="124"/>
    </location>
</feature>
<feature type="non-terminal residue" evidence="1">
    <location>
        <position position="1"/>
    </location>
</feature>
<dbReference type="OrthoDB" id="504170at2759"/>
<organism evidence="1">
    <name type="scientific">Cyprideis torosa</name>
    <dbReference type="NCBI Taxonomy" id="163714"/>
    <lineage>
        <taxon>Eukaryota</taxon>
        <taxon>Metazoa</taxon>
        <taxon>Ecdysozoa</taxon>
        <taxon>Arthropoda</taxon>
        <taxon>Crustacea</taxon>
        <taxon>Oligostraca</taxon>
        <taxon>Ostracoda</taxon>
        <taxon>Podocopa</taxon>
        <taxon>Podocopida</taxon>
        <taxon>Cytherocopina</taxon>
        <taxon>Cytheroidea</taxon>
        <taxon>Cytherideidae</taxon>
        <taxon>Cyprideis</taxon>
    </lineage>
</organism>
<dbReference type="InterPro" id="IPR013098">
    <property type="entry name" value="Ig_I-set"/>
</dbReference>
<dbReference type="InterPro" id="IPR036179">
    <property type="entry name" value="Ig-like_dom_sf"/>
</dbReference>
<dbReference type="EMBL" id="OB689466">
    <property type="protein sequence ID" value="CAD7237570.1"/>
    <property type="molecule type" value="Genomic_DNA"/>
</dbReference>
<name>A0A7R8WVE6_9CRUS</name>
<dbReference type="InterPro" id="IPR007110">
    <property type="entry name" value="Ig-like_dom"/>
</dbReference>
<dbReference type="InterPro" id="IPR013783">
    <property type="entry name" value="Ig-like_fold"/>
</dbReference>